<evidence type="ECO:0000313" key="2">
    <source>
        <dbReference type="Proteomes" id="UP001596028"/>
    </source>
</evidence>
<dbReference type="CDD" id="cd16414">
    <property type="entry name" value="dndB_like"/>
    <property type="match status" value="1"/>
</dbReference>
<dbReference type="NCBIfam" id="TIGR03187">
    <property type="entry name" value="DGQHR"/>
    <property type="match status" value="1"/>
</dbReference>
<reference evidence="2" key="1">
    <citation type="journal article" date="2019" name="Int. J. Syst. Evol. Microbiol.">
        <title>The Global Catalogue of Microorganisms (GCM) 10K type strain sequencing project: providing services to taxonomists for standard genome sequencing and annotation.</title>
        <authorList>
            <consortium name="The Broad Institute Genomics Platform"/>
            <consortium name="The Broad Institute Genome Sequencing Center for Infectious Disease"/>
            <person name="Wu L."/>
            <person name="Ma J."/>
        </authorList>
    </citation>
    <scope>NUCLEOTIDE SEQUENCE [LARGE SCALE GENOMIC DNA]</scope>
    <source>
        <strain evidence="2">CCUG 49571</strain>
    </source>
</reference>
<sequence>MDLSGFSKRVNQIVLKAIGGTQFNQRVVSVQCTVNDILKFLEIDREVQRDIDTERVASISKYIQYGLNGNDIYFSPLIFSARGQGEFDNEKLEYHLNMNDRLVILDGQHRIKAFELLKHRLEAMIEQNKNDKKINETYYSLLSFPLTVQIFLDLNINKERQLFTDVNTKSSAVNNTLLVMYKKGDLYGDLVREIVQSHPTINPDEFECRAKTTRTKLATAATLYVLAQALNEGTYHRKQNTKINAENYIAFKKKTETFLTLLKKYTPNDALDRDKYVVYASNVLVAIAKFIHDTLNKYPNTTMEDIFKRTIYSVDWSHRNNDFKKLAAKFNNQTKKYNFGSIGRIVRTFSQYLSDKYEAKEEQLQS</sequence>
<dbReference type="EMBL" id="JBHSEP010000035">
    <property type="protein sequence ID" value="MFC4601966.1"/>
    <property type="molecule type" value="Genomic_DNA"/>
</dbReference>
<dbReference type="InterPro" id="IPR017642">
    <property type="entry name" value="DNA_S_mod_DndB"/>
</dbReference>
<gene>
    <name evidence="1" type="ORF">ACFO3S_27265</name>
</gene>
<protein>
    <submittedName>
        <fullName evidence="1">DNA sulfur modification protein DndB</fullName>
    </submittedName>
</protein>
<dbReference type="InterPro" id="IPR017601">
    <property type="entry name" value="DGQHR-contain_dom"/>
</dbReference>
<name>A0ABV9FN08_9BACL</name>
<dbReference type="RefSeq" id="WP_378102792.1">
    <property type="nucleotide sequence ID" value="NZ_JBHSEP010000035.1"/>
</dbReference>
<keyword evidence="2" id="KW-1185">Reference proteome</keyword>
<dbReference type="Proteomes" id="UP001596028">
    <property type="component" value="Unassembled WGS sequence"/>
</dbReference>
<organism evidence="1 2">
    <name type="scientific">Cohnella hongkongensis</name>
    <dbReference type="NCBI Taxonomy" id="178337"/>
    <lineage>
        <taxon>Bacteria</taxon>
        <taxon>Bacillati</taxon>
        <taxon>Bacillota</taxon>
        <taxon>Bacilli</taxon>
        <taxon>Bacillales</taxon>
        <taxon>Paenibacillaceae</taxon>
        <taxon>Cohnella</taxon>
    </lineage>
</organism>
<dbReference type="Pfam" id="PF14072">
    <property type="entry name" value="DndB"/>
    <property type="match status" value="1"/>
</dbReference>
<comment type="caution">
    <text evidence="1">The sequence shown here is derived from an EMBL/GenBank/DDBJ whole genome shotgun (WGS) entry which is preliminary data.</text>
</comment>
<proteinExistence type="predicted"/>
<accession>A0ABV9FN08</accession>
<evidence type="ECO:0000313" key="1">
    <source>
        <dbReference type="EMBL" id="MFC4601966.1"/>
    </source>
</evidence>